<evidence type="ECO:0000259" key="8">
    <source>
        <dbReference type="PROSITE" id="PS50893"/>
    </source>
</evidence>
<dbReference type="Gene3D" id="1.20.1560.10">
    <property type="entry name" value="ABC transporter type 1, transmembrane domain"/>
    <property type="match status" value="1"/>
</dbReference>
<dbReference type="InterPro" id="IPR003439">
    <property type="entry name" value="ABC_transporter-like_ATP-bd"/>
</dbReference>
<dbReference type="EMBL" id="AP008230">
    <property type="protein sequence ID" value="BAE85362.1"/>
    <property type="molecule type" value="Genomic_DNA"/>
</dbReference>
<feature type="transmembrane region" description="Helical" evidence="7">
    <location>
        <begin position="258"/>
        <end position="278"/>
    </location>
</feature>
<evidence type="ECO:0000256" key="7">
    <source>
        <dbReference type="SAM" id="Phobius"/>
    </source>
</evidence>
<keyword evidence="2 7" id="KW-0812">Transmembrane</keyword>
<evidence type="ECO:0000256" key="4">
    <source>
        <dbReference type="ARBA" id="ARBA00022840"/>
    </source>
</evidence>
<evidence type="ECO:0008006" key="12">
    <source>
        <dbReference type="Google" id="ProtNLM"/>
    </source>
</evidence>
<feature type="transmembrane region" description="Helical" evidence="7">
    <location>
        <begin position="21"/>
        <end position="48"/>
    </location>
</feature>
<dbReference type="KEGG" id="dsy:DSY3573"/>
<name>Q24RI0_DESHY</name>
<dbReference type="InterPro" id="IPR027417">
    <property type="entry name" value="P-loop_NTPase"/>
</dbReference>
<dbReference type="SUPFAM" id="SSF52540">
    <property type="entry name" value="P-loop containing nucleoside triphosphate hydrolases"/>
    <property type="match status" value="1"/>
</dbReference>
<dbReference type="InterPro" id="IPR036640">
    <property type="entry name" value="ABC1_TM_sf"/>
</dbReference>
<evidence type="ECO:0000256" key="5">
    <source>
        <dbReference type="ARBA" id="ARBA00022989"/>
    </source>
</evidence>
<feature type="domain" description="ABC transmembrane type-1" evidence="9">
    <location>
        <begin position="36"/>
        <end position="315"/>
    </location>
</feature>
<evidence type="ECO:0000259" key="9">
    <source>
        <dbReference type="PROSITE" id="PS50929"/>
    </source>
</evidence>
<dbReference type="PROSITE" id="PS50929">
    <property type="entry name" value="ABC_TM1F"/>
    <property type="match status" value="1"/>
</dbReference>
<evidence type="ECO:0000313" key="10">
    <source>
        <dbReference type="EMBL" id="BAE85362.1"/>
    </source>
</evidence>
<dbReference type="STRING" id="138119.DSY3573"/>
<dbReference type="HOGENOM" id="CLU_000604_84_3_9"/>
<keyword evidence="4" id="KW-0067">ATP-binding</keyword>
<sequence>MLKPSTIDEKRGKSTMMIRRFLRYYSPYKGLFLMDISCAVAAALLELFFPFTVRHIVDTLLPRGDWNLILGACILLGLIYIVNTVLKFVVGYWGEKLGLYIETDLRIEIYTHLQKLSFRFFDNHKQGQLASRITNDLMDIGNMAHYGPEHFLISTFTLAGAMVMMFHANWQLALPLSLFVVILLAINMHFMRRLVVTRKRMFGAVGGFLSRLEDGIGGIRVVQAFANEDHQKKLFVSDNQRFCEAKIDGFKNVAQNEAVTYMFISLLPVLALLGGSWFTLNGRMTGGELFSFILIANVIVMPIRMLAAFSVRFPNGMAGFKNFVEIIDTEPEIKDAPDAVEVSSLRGDIRYEQVSFGYREDSTVLNTIDLSVQAGETVAFVGTSGAGKTTLCSLLLRFYEADEGRITIDGMDIRKLKLASLRQQIGVVQQDVFLFSGSIGENIRFGKLGATEEELWEAARRAQLDDFIREQPAGMDTLIGERGVKLSGGQRQRIAIARMFLKNPPILILDEATSSLDTLTESSILQALAELAQGRTTLIIAHRLATIRHADRIVVLTEEGIAEEGGHEELLRKNGIYSNLHRAQVGA</sequence>
<dbReference type="AlphaFoldDB" id="Q24RI0"/>
<dbReference type="PANTHER" id="PTHR43394">
    <property type="entry name" value="ATP-DEPENDENT PERMEASE MDL1, MITOCHONDRIAL"/>
    <property type="match status" value="1"/>
</dbReference>
<dbReference type="SMART" id="SM00382">
    <property type="entry name" value="AAA"/>
    <property type="match status" value="1"/>
</dbReference>
<dbReference type="Pfam" id="PF00005">
    <property type="entry name" value="ABC_tran"/>
    <property type="match status" value="1"/>
</dbReference>
<dbReference type="InterPro" id="IPR017871">
    <property type="entry name" value="ABC_transporter-like_CS"/>
</dbReference>
<protein>
    <recommendedName>
        <fullName evidence="12">Lipid A export ATP-binding/permease protein MsbA</fullName>
    </recommendedName>
</protein>
<feature type="transmembrane region" description="Helical" evidence="7">
    <location>
        <begin position="174"/>
        <end position="191"/>
    </location>
</feature>
<reference evidence="10 11" key="1">
    <citation type="journal article" date="2006" name="J. Bacteriol.">
        <title>Complete genome sequence of the dehalorespiring bacterium Desulfitobacterium hafniense Y51 and comparison with Dehalococcoides ethenogenes 195.</title>
        <authorList>
            <person name="Nonaka H."/>
            <person name="Keresztes G."/>
            <person name="Shinoda Y."/>
            <person name="Ikenaga Y."/>
            <person name="Abe M."/>
            <person name="Naito K."/>
            <person name="Inatomi K."/>
            <person name="Furukawa K."/>
            <person name="Inui M."/>
            <person name="Yukawa H."/>
        </authorList>
    </citation>
    <scope>NUCLEOTIDE SEQUENCE [LARGE SCALE GENOMIC DNA]</scope>
    <source>
        <strain evidence="10 11">Y51</strain>
    </source>
</reference>
<dbReference type="SUPFAM" id="SSF90123">
    <property type="entry name" value="ABC transporter transmembrane region"/>
    <property type="match status" value="1"/>
</dbReference>
<dbReference type="FunFam" id="3.40.50.300:FF:000218">
    <property type="entry name" value="Multidrug ABC transporter ATP-binding protein"/>
    <property type="match status" value="1"/>
</dbReference>
<dbReference type="Pfam" id="PF00664">
    <property type="entry name" value="ABC_membrane"/>
    <property type="match status" value="1"/>
</dbReference>
<evidence type="ECO:0000256" key="3">
    <source>
        <dbReference type="ARBA" id="ARBA00022741"/>
    </source>
</evidence>
<keyword evidence="5 7" id="KW-1133">Transmembrane helix</keyword>
<dbReference type="Gene3D" id="3.40.50.300">
    <property type="entry name" value="P-loop containing nucleotide triphosphate hydrolases"/>
    <property type="match status" value="1"/>
</dbReference>
<evidence type="ECO:0000256" key="2">
    <source>
        <dbReference type="ARBA" id="ARBA00022692"/>
    </source>
</evidence>
<dbReference type="CDD" id="cd18549">
    <property type="entry name" value="ABC_6TM_YwjA_like"/>
    <property type="match status" value="1"/>
</dbReference>
<proteinExistence type="predicted"/>
<dbReference type="InterPro" id="IPR003593">
    <property type="entry name" value="AAA+_ATPase"/>
</dbReference>
<comment type="subcellular location">
    <subcellularLocation>
        <location evidence="1">Cell membrane</location>
        <topology evidence="1">Multi-pass membrane protein</topology>
    </subcellularLocation>
</comment>
<gene>
    <name evidence="10" type="ordered locus">DSY3573</name>
</gene>
<feature type="transmembrane region" description="Helical" evidence="7">
    <location>
        <begin position="290"/>
        <end position="311"/>
    </location>
</feature>
<keyword evidence="11" id="KW-1185">Reference proteome</keyword>
<keyword evidence="3" id="KW-0547">Nucleotide-binding</keyword>
<dbReference type="PROSITE" id="PS00211">
    <property type="entry name" value="ABC_TRANSPORTER_1"/>
    <property type="match status" value="1"/>
</dbReference>
<dbReference type="PROSITE" id="PS50893">
    <property type="entry name" value="ABC_TRANSPORTER_2"/>
    <property type="match status" value="1"/>
</dbReference>
<evidence type="ECO:0000256" key="1">
    <source>
        <dbReference type="ARBA" id="ARBA00004651"/>
    </source>
</evidence>
<dbReference type="Proteomes" id="UP000001946">
    <property type="component" value="Chromosome"/>
</dbReference>
<dbReference type="GO" id="GO:0016887">
    <property type="term" value="F:ATP hydrolysis activity"/>
    <property type="evidence" value="ECO:0007669"/>
    <property type="project" value="InterPro"/>
</dbReference>
<organism evidence="10 11">
    <name type="scientific">Desulfitobacterium hafniense (strain Y51)</name>
    <dbReference type="NCBI Taxonomy" id="138119"/>
    <lineage>
        <taxon>Bacteria</taxon>
        <taxon>Bacillati</taxon>
        <taxon>Bacillota</taxon>
        <taxon>Clostridia</taxon>
        <taxon>Eubacteriales</taxon>
        <taxon>Desulfitobacteriaceae</taxon>
        <taxon>Desulfitobacterium</taxon>
    </lineage>
</organism>
<dbReference type="InterPro" id="IPR039421">
    <property type="entry name" value="Type_1_exporter"/>
</dbReference>
<dbReference type="GO" id="GO:0015421">
    <property type="term" value="F:ABC-type oligopeptide transporter activity"/>
    <property type="evidence" value="ECO:0007669"/>
    <property type="project" value="TreeGrafter"/>
</dbReference>
<evidence type="ECO:0000313" key="11">
    <source>
        <dbReference type="Proteomes" id="UP000001946"/>
    </source>
</evidence>
<dbReference type="eggNOG" id="COG1132">
    <property type="taxonomic scope" value="Bacteria"/>
</dbReference>
<accession>Q24RI0</accession>
<dbReference type="InterPro" id="IPR011527">
    <property type="entry name" value="ABC1_TM_dom"/>
</dbReference>
<dbReference type="PANTHER" id="PTHR43394:SF1">
    <property type="entry name" value="ATP-BINDING CASSETTE SUB-FAMILY B MEMBER 10, MITOCHONDRIAL"/>
    <property type="match status" value="1"/>
</dbReference>
<dbReference type="GO" id="GO:0005524">
    <property type="term" value="F:ATP binding"/>
    <property type="evidence" value="ECO:0007669"/>
    <property type="project" value="UniProtKB-KW"/>
</dbReference>
<dbReference type="GO" id="GO:0005886">
    <property type="term" value="C:plasma membrane"/>
    <property type="evidence" value="ECO:0007669"/>
    <property type="project" value="UniProtKB-SubCell"/>
</dbReference>
<feature type="transmembrane region" description="Helical" evidence="7">
    <location>
        <begin position="68"/>
        <end position="90"/>
    </location>
</feature>
<keyword evidence="6 7" id="KW-0472">Membrane</keyword>
<evidence type="ECO:0000256" key="6">
    <source>
        <dbReference type="ARBA" id="ARBA00023136"/>
    </source>
</evidence>
<feature type="domain" description="ABC transporter" evidence="8">
    <location>
        <begin position="349"/>
        <end position="583"/>
    </location>
</feature>